<evidence type="ECO:0000256" key="1">
    <source>
        <dbReference type="ARBA" id="ARBA00006739"/>
    </source>
</evidence>
<protein>
    <recommendedName>
        <fullName evidence="5">Glycosyltransferase 2-like domain-containing protein</fullName>
    </recommendedName>
</protein>
<dbReference type="OrthoDB" id="9800276at2"/>
<evidence type="ECO:0000313" key="6">
    <source>
        <dbReference type="EMBL" id="GAL84088.1"/>
    </source>
</evidence>
<keyword evidence="4" id="KW-1133">Transmembrane helix</keyword>
<dbReference type="EMBL" id="BBLT01000002">
    <property type="protein sequence ID" value="GAL84088.1"/>
    <property type="molecule type" value="Genomic_DNA"/>
</dbReference>
<name>A0A098LCT2_9BACT</name>
<keyword evidence="7" id="KW-1185">Reference proteome</keyword>
<evidence type="ECO:0000256" key="3">
    <source>
        <dbReference type="ARBA" id="ARBA00022679"/>
    </source>
</evidence>
<dbReference type="PANTHER" id="PTHR43630:SF1">
    <property type="entry name" value="POLY-BETA-1,6-N-ACETYL-D-GLUCOSAMINE SYNTHASE"/>
    <property type="match status" value="1"/>
</dbReference>
<feature type="transmembrane region" description="Helical" evidence="4">
    <location>
        <begin position="6"/>
        <end position="28"/>
    </location>
</feature>
<dbReference type="Gene3D" id="3.90.550.10">
    <property type="entry name" value="Spore Coat Polysaccharide Biosynthesis Protein SpsA, Chain A"/>
    <property type="match status" value="1"/>
</dbReference>
<reference evidence="6 7" key="1">
    <citation type="submission" date="2014-09" db="EMBL/GenBank/DDBJ databases">
        <title>Sporocytophaga myxococcoides PG-01 genome sequencing.</title>
        <authorList>
            <person name="Liu L."/>
            <person name="Gao P.J."/>
            <person name="Chen G.J."/>
            <person name="Wang L.S."/>
        </authorList>
    </citation>
    <scope>NUCLEOTIDE SEQUENCE [LARGE SCALE GENOMIC DNA]</scope>
    <source>
        <strain evidence="6 7">PG-01</strain>
    </source>
</reference>
<evidence type="ECO:0000256" key="2">
    <source>
        <dbReference type="ARBA" id="ARBA00022676"/>
    </source>
</evidence>
<dbReference type="InterPro" id="IPR029044">
    <property type="entry name" value="Nucleotide-diphossugar_trans"/>
</dbReference>
<dbReference type="GO" id="GO:0016757">
    <property type="term" value="F:glycosyltransferase activity"/>
    <property type="evidence" value="ECO:0007669"/>
    <property type="project" value="UniProtKB-KW"/>
</dbReference>
<feature type="transmembrane region" description="Helical" evidence="4">
    <location>
        <begin position="307"/>
        <end position="325"/>
    </location>
</feature>
<evidence type="ECO:0000313" key="7">
    <source>
        <dbReference type="Proteomes" id="UP000030185"/>
    </source>
</evidence>
<comment type="caution">
    <text evidence="6">The sequence shown here is derived from an EMBL/GenBank/DDBJ whole genome shotgun (WGS) entry which is preliminary data.</text>
</comment>
<evidence type="ECO:0000259" key="5">
    <source>
        <dbReference type="Pfam" id="PF00535"/>
    </source>
</evidence>
<keyword evidence="4" id="KW-0472">Membrane</keyword>
<keyword evidence="2" id="KW-0328">Glycosyltransferase</keyword>
<dbReference type="InterPro" id="IPR001173">
    <property type="entry name" value="Glyco_trans_2-like"/>
</dbReference>
<dbReference type="AlphaFoldDB" id="A0A098LCT2"/>
<sequence>MGILTVLFILFTIIQAVYILFVFSRLWFYKEISGNVKSLKVSVIICARNEKDNLKKLIPNLLAQKHPDFEVILVNDRSEDGTQEFIEKQFLQDSKFRFLNVYSLPEGWNGKKYALKQGIDLAGGEIILLTDADCLPASEFWIKTVAEKFTSEISLVLGYSPYSKENTFLNKIIRFETVNTAMQYFSLSLTGMTYMGVGRNLAYRKKTLMQSNSLDRYCSIQGGDDDLTVQEISKYSKTAIITKKCSQTISIPKNTYRQWFKQKLRHLSVGKLYTLKSKLILGIFVMANLGFYASFLLMVYLESIHQIIIIVFILRTLLIISNFVLITRKLKDSLAWYWFPILDFFYYLNYLLVGISALFSRKIKWI</sequence>
<proteinExistence type="inferred from homology"/>
<feature type="transmembrane region" description="Helical" evidence="4">
    <location>
        <begin position="337"/>
        <end position="359"/>
    </location>
</feature>
<dbReference type="Proteomes" id="UP000030185">
    <property type="component" value="Unassembled WGS sequence"/>
</dbReference>
<comment type="similarity">
    <text evidence="1">Belongs to the glycosyltransferase 2 family.</text>
</comment>
<evidence type="ECO:0000256" key="4">
    <source>
        <dbReference type="SAM" id="Phobius"/>
    </source>
</evidence>
<dbReference type="eggNOG" id="COG1215">
    <property type="taxonomic scope" value="Bacteria"/>
</dbReference>
<feature type="transmembrane region" description="Helical" evidence="4">
    <location>
        <begin position="279"/>
        <end position="301"/>
    </location>
</feature>
<dbReference type="STRING" id="153721.MYP_1316"/>
<keyword evidence="3" id="KW-0808">Transferase</keyword>
<organism evidence="6 7">
    <name type="scientific">Sporocytophaga myxococcoides</name>
    <dbReference type="NCBI Taxonomy" id="153721"/>
    <lineage>
        <taxon>Bacteria</taxon>
        <taxon>Pseudomonadati</taxon>
        <taxon>Bacteroidota</taxon>
        <taxon>Cytophagia</taxon>
        <taxon>Cytophagales</taxon>
        <taxon>Cytophagaceae</taxon>
        <taxon>Sporocytophaga</taxon>
    </lineage>
</organism>
<dbReference type="SUPFAM" id="SSF53448">
    <property type="entry name" value="Nucleotide-diphospho-sugar transferases"/>
    <property type="match status" value="1"/>
</dbReference>
<dbReference type="RefSeq" id="WP_045460077.1">
    <property type="nucleotide sequence ID" value="NZ_BBLT01000002.1"/>
</dbReference>
<feature type="domain" description="Glycosyltransferase 2-like" evidence="5">
    <location>
        <begin position="42"/>
        <end position="188"/>
    </location>
</feature>
<dbReference type="PANTHER" id="PTHR43630">
    <property type="entry name" value="POLY-BETA-1,6-N-ACETYL-D-GLUCOSAMINE SYNTHASE"/>
    <property type="match status" value="1"/>
</dbReference>
<accession>A0A098LCT2</accession>
<dbReference type="Pfam" id="PF00535">
    <property type="entry name" value="Glycos_transf_2"/>
    <property type="match status" value="1"/>
</dbReference>
<gene>
    <name evidence="6" type="ORF">MYP_1316</name>
</gene>
<keyword evidence="4" id="KW-0812">Transmembrane</keyword>